<accession>A0ABD2W581</accession>
<evidence type="ECO:0000313" key="3">
    <source>
        <dbReference type="Proteomes" id="UP001627154"/>
    </source>
</evidence>
<dbReference type="Proteomes" id="UP001627154">
    <property type="component" value="Unassembled WGS sequence"/>
</dbReference>
<dbReference type="AlphaFoldDB" id="A0ABD2W581"/>
<evidence type="ECO:0000313" key="2">
    <source>
        <dbReference type="EMBL" id="KAL3387979.1"/>
    </source>
</evidence>
<sequence>MKTISVIDVVTEYLEKSSKTERHVILEKFITSSSSGSESDDEASTSNTRHISKDDQKIESPSTDALNLRQIDEKHDLLASDNTPMPTPQTQPPSQDSERRSTKVAKKCVHFLYTPDRNVSFATYGNNYLGSITSGSGIDNGPQNLLVDYSNENSNSNSQNTYIPDAHDGFNGIMKCIPQFNGKLEKLPLFCEAVRAAARQMPSMQREIFHSTTVSPLWTD</sequence>
<reference evidence="2 3" key="1">
    <citation type="journal article" date="2024" name="bioRxiv">
        <title>A reference genome for Trichogramma kaykai: A tiny desert-dwelling parasitoid wasp with competing sex-ratio distorters.</title>
        <authorList>
            <person name="Culotta J."/>
            <person name="Lindsey A.R."/>
        </authorList>
    </citation>
    <scope>NUCLEOTIDE SEQUENCE [LARGE SCALE GENOMIC DNA]</scope>
    <source>
        <strain evidence="2 3">KSX58</strain>
    </source>
</reference>
<keyword evidence="3" id="KW-1185">Reference proteome</keyword>
<evidence type="ECO:0000256" key="1">
    <source>
        <dbReference type="SAM" id="MobiDB-lite"/>
    </source>
</evidence>
<name>A0ABD2W581_9HYME</name>
<comment type="caution">
    <text evidence="2">The sequence shown here is derived from an EMBL/GenBank/DDBJ whole genome shotgun (WGS) entry which is preliminary data.</text>
</comment>
<feature type="region of interest" description="Disordered" evidence="1">
    <location>
        <begin position="78"/>
        <end position="101"/>
    </location>
</feature>
<dbReference type="EMBL" id="JBJJXI010000136">
    <property type="protein sequence ID" value="KAL3387979.1"/>
    <property type="molecule type" value="Genomic_DNA"/>
</dbReference>
<organism evidence="2 3">
    <name type="scientific">Trichogramma kaykai</name>
    <dbReference type="NCBI Taxonomy" id="54128"/>
    <lineage>
        <taxon>Eukaryota</taxon>
        <taxon>Metazoa</taxon>
        <taxon>Ecdysozoa</taxon>
        <taxon>Arthropoda</taxon>
        <taxon>Hexapoda</taxon>
        <taxon>Insecta</taxon>
        <taxon>Pterygota</taxon>
        <taxon>Neoptera</taxon>
        <taxon>Endopterygota</taxon>
        <taxon>Hymenoptera</taxon>
        <taxon>Apocrita</taxon>
        <taxon>Proctotrupomorpha</taxon>
        <taxon>Chalcidoidea</taxon>
        <taxon>Trichogrammatidae</taxon>
        <taxon>Trichogramma</taxon>
    </lineage>
</organism>
<feature type="region of interest" description="Disordered" evidence="1">
    <location>
        <begin position="30"/>
        <end position="65"/>
    </location>
</feature>
<protein>
    <submittedName>
        <fullName evidence="2">Uncharacterized protein</fullName>
    </submittedName>
</protein>
<proteinExistence type="predicted"/>
<gene>
    <name evidence="2" type="ORF">TKK_017053</name>
</gene>